<feature type="transmembrane region" description="Helical" evidence="8">
    <location>
        <begin position="134"/>
        <end position="151"/>
    </location>
</feature>
<dbReference type="InterPro" id="IPR017452">
    <property type="entry name" value="GPCR_Rhodpsn_7TM"/>
</dbReference>
<dbReference type="OrthoDB" id="10000945at2759"/>
<dbReference type="GO" id="GO:0004930">
    <property type="term" value="F:G protein-coupled receptor activity"/>
    <property type="evidence" value="ECO:0007669"/>
    <property type="project" value="UniProtKB-KW"/>
</dbReference>
<keyword evidence="7" id="KW-0807">Transducer</keyword>
<evidence type="ECO:0000256" key="1">
    <source>
        <dbReference type="ARBA" id="ARBA00004141"/>
    </source>
</evidence>
<feature type="transmembrane region" description="Helical" evidence="8">
    <location>
        <begin position="171"/>
        <end position="201"/>
    </location>
</feature>
<keyword evidence="6" id="KW-0675">Receptor</keyword>
<dbReference type="Proteomes" id="UP000663852">
    <property type="component" value="Unassembled WGS sequence"/>
</dbReference>
<dbReference type="PANTHER" id="PTHR24243">
    <property type="entry name" value="G-PROTEIN COUPLED RECEPTOR"/>
    <property type="match status" value="1"/>
</dbReference>
<comment type="caution">
    <text evidence="10">The sequence shown here is derived from an EMBL/GenBank/DDBJ whole genome shotgun (WGS) entry which is preliminary data.</text>
</comment>
<dbReference type="PANTHER" id="PTHR24243:SF233">
    <property type="entry name" value="THYROTROPIN-RELEASING HORMONE RECEPTOR"/>
    <property type="match status" value="1"/>
</dbReference>
<keyword evidence="3 8" id="KW-1133">Transmembrane helix</keyword>
<feature type="domain" description="G-protein coupled receptors family 1 profile" evidence="9">
    <location>
        <begin position="29"/>
        <end position="292"/>
    </location>
</feature>
<feature type="transmembrane region" description="Helical" evidence="8">
    <location>
        <begin position="230"/>
        <end position="253"/>
    </location>
</feature>
<feature type="transmembrane region" description="Helical" evidence="8">
    <location>
        <begin position="16"/>
        <end position="37"/>
    </location>
</feature>
<organism evidence="10 11">
    <name type="scientific">Adineta ricciae</name>
    <name type="common">Rotifer</name>
    <dbReference type="NCBI Taxonomy" id="249248"/>
    <lineage>
        <taxon>Eukaryota</taxon>
        <taxon>Metazoa</taxon>
        <taxon>Spiralia</taxon>
        <taxon>Gnathifera</taxon>
        <taxon>Rotifera</taxon>
        <taxon>Eurotatoria</taxon>
        <taxon>Bdelloidea</taxon>
        <taxon>Adinetida</taxon>
        <taxon>Adinetidae</taxon>
        <taxon>Adineta</taxon>
    </lineage>
</organism>
<dbReference type="Pfam" id="PF00001">
    <property type="entry name" value="7tm_1"/>
    <property type="match status" value="1"/>
</dbReference>
<keyword evidence="4" id="KW-0297">G-protein coupled receptor</keyword>
<accession>A0A813ZN36</accession>
<gene>
    <name evidence="10" type="ORF">EDS130_LOCUS9768</name>
</gene>
<reference evidence="10" key="1">
    <citation type="submission" date="2021-02" db="EMBL/GenBank/DDBJ databases">
        <authorList>
            <person name="Nowell W R."/>
        </authorList>
    </citation>
    <scope>NUCLEOTIDE SEQUENCE</scope>
</reference>
<feature type="transmembrane region" description="Helical" evidence="8">
    <location>
        <begin position="92"/>
        <end position="114"/>
    </location>
</feature>
<evidence type="ECO:0000256" key="8">
    <source>
        <dbReference type="SAM" id="Phobius"/>
    </source>
</evidence>
<proteinExistence type="predicted"/>
<protein>
    <recommendedName>
        <fullName evidence="9">G-protein coupled receptors family 1 profile domain-containing protein</fullName>
    </recommendedName>
</protein>
<dbReference type="GO" id="GO:0005886">
    <property type="term" value="C:plasma membrane"/>
    <property type="evidence" value="ECO:0007669"/>
    <property type="project" value="TreeGrafter"/>
</dbReference>
<evidence type="ECO:0000313" key="11">
    <source>
        <dbReference type="Proteomes" id="UP000663852"/>
    </source>
</evidence>
<evidence type="ECO:0000256" key="7">
    <source>
        <dbReference type="ARBA" id="ARBA00023224"/>
    </source>
</evidence>
<keyword evidence="2 8" id="KW-0812">Transmembrane</keyword>
<evidence type="ECO:0000256" key="6">
    <source>
        <dbReference type="ARBA" id="ARBA00023170"/>
    </source>
</evidence>
<dbReference type="InterPro" id="IPR000276">
    <property type="entry name" value="GPCR_Rhodpsn"/>
</dbReference>
<evidence type="ECO:0000256" key="2">
    <source>
        <dbReference type="ARBA" id="ARBA00022692"/>
    </source>
</evidence>
<name>A0A813ZN36_ADIRI</name>
<feature type="transmembrane region" description="Helical" evidence="8">
    <location>
        <begin position="273"/>
        <end position="295"/>
    </location>
</feature>
<dbReference type="AlphaFoldDB" id="A0A813ZN36"/>
<evidence type="ECO:0000313" key="10">
    <source>
        <dbReference type="EMBL" id="CAF0900726.1"/>
    </source>
</evidence>
<dbReference type="EMBL" id="CAJNOJ010000033">
    <property type="protein sequence ID" value="CAF0900726.1"/>
    <property type="molecule type" value="Genomic_DNA"/>
</dbReference>
<dbReference type="PROSITE" id="PS50262">
    <property type="entry name" value="G_PROTEIN_RECEP_F1_2"/>
    <property type="match status" value="1"/>
</dbReference>
<evidence type="ECO:0000256" key="3">
    <source>
        <dbReference type="ARBA" id="ARBA00022989"/>
    </source>
</evidence>
<comment type="subcellular location">
    <subcellularLocation>
        <location evidence="1">Membrane</location>
        <topology evidence="1">Multi-pass membrane protein</topology>
    </subcellularLocation>
</comment>
<dbReference type="Gene3D" id="1.20.1070.10">
    <property type="entry name" value="Rhodopsin 7-helix transmembrane proteins"/>
    <property type="match status" value="1"/>
</dbReference>
<evidence type="ECO:0000256" key="4">
    <source>
        <dbReference type="ARBA" id="ARBA00023040"/>
    </source>
</evidence>
<evidence type="ECO:0000259" key="9">
    <source>
        <dbReference type="PROSITE" id="PS50262"/>
    </source>
</evidence>
<dbReference type="SUPFAM" id="SSF81321">
    <property type="entry name" value="Family A G protein-coupled receptor-like"/>
    <property type="match status" value="1"/>
</dbReference>
<evidence type="ECO:0000256" key="5">
    <source>
        <dbReference type="ARBA" id="ARBA00023136"/>
    </source>
</evidence>
<dbReference type="CDD" id="cd00637">
    <property type="entry name" value="7tm_classA_rhodopsin-like"/>
    <property type="match status" value="1"/>
</dbReference>
<feature type="transmembrane region" description="Helical" evidence="8">
    <location>
        <begin position="49"/>
        <end position="72"/>
    </location>
</feature>
<sequence length="333" mass="39145">MTTSETLYFVSQQLNIYWGLTMFILGIIGAIWNILTFHHHTLRSSSYCTYLRFASVASLIQILFSLSDRIIYAGFDIPWTATNVAWCKIRYFSAHCTSLNALSFLVFSAIDRFFSTCDEIKWRRLNCASVAKRVCIFTIVFWTILTIPTLVYAKPVQIKLNRYSCENTSWIWSQIAVFFFSLCCYGIFPWFFMSLFGFLTWKNLRRIHHRRICIASSGIVTRKARIDDQLASMLFLQIFICILSSIPFCSQNIYSSVTRTMDKTELRQAQEYLYLQIARLAFYFNYISTFYVNYLSSAIFRQVSRQVLRNLFKNKENLSRQATMVNHQEPRTQ</sequence>
<keyword evidence="5 8" id="KW-0472">Membrane</keyword>